<gene>
    <name evidence="2" type="primary">eutP</name>
    <name evidence="2" type="ORF">E4T82_02525</name>
</gene>
<dbReference type="CDD" id="cd00882">
    <property type="entry name" value="Ras_like_GTPase"/>
    <property type="match status" value="1"/>
</dbReference>
<name>A0A4Y9JFJ9_9STRE</name>
<dbReference type="AlphaFoldDB" id="A0A4Y9JFJ9"/>
<comment type="similarity">
    <text evidence="1">Belongs to the EutP/PduV family.</text>
</comment>
<dbReference type="PIRSF" id="PIRSF036409">
    <property type="entry name" value="EutP_PduV"/>
    <property type="match status" value="1"/>
</dbReference>
<evidence type="ECO:0000256" key="1">
    <source>
        <dbReference type="PIRNR" id="PIRNR036409"/>
    </source>
</evidence>
<proteinExistence type="inferred from homology"/>
<organism evidence="2 3">
    <name type="scientific">Streptococcus cuniculi</name>
    <dbReference type="NCBI Taxonomy" id="1432788"/>
    <lineage>
        <taxon>Bacteria</taxon>
        <taxon>Bacillati</taxon>
        <taxon>Bacillota</taxon>
        <taxon>Bacilli</taxon>
        <taxon>Lactobacillales</taxon>
        <taxon>Streptococcaceae</taxon>
        <taxon>Streptococcus</taxon>
    </lineage>
</organism>
<accession>A0A4Y9JFJ9</accession>
<dbReference type="Gene3D" id="3.40.50.300">
    <property type="entry name" value="P-loop containing nucleotide triphosphate hydrolases"/>
    <property type="match status" value="1"/>
</dbReference>
<dbReference type="GO" id="GO:0006576">
    <property type="term" value="P:biogenic amine metabolic process"/>
    <property type="evidence" value="ECO:0007669"/>
    <property type="project" value="InterPro"/>
</dbReference>
<dbReference type="GO" id="GO:0005524">
    <property type="term" value="F:ATP binding"/>
    <property type="evidence" value="ECO:0007669"/>
    <property type="project" value="UniProtKB-UniRule"/>
</dbReference>
<dbReference type="PANTHER" id="PTHR40453:SF1">
    <property type="entry name" value="PROTEIN YOEF"/>
    <property type="match status" value="1"/>
</dbReference>
<dbReference type="EMBL" id="SPPD01000002">
    <property type="protein sequence ID" value="TFU98654.1"/>
    <property type="molecule type" value="Genomic_DNA"/>
</dbReference>
<dbReference type="InterPro" id="IPR027417">
    <property type="entry name" value="P-loop_NTPase"/>
</dbReference>
<dbReference type="Proteomes" id="UP000297253">
    <property type="component" value="Unassembled WGS sequence"/>
</dbReference>
<dbReference type="RefSeq" id="WP_135181321.1">
    <property type="nucleotide sequence ID" value="NZ_JADGKZ010000002.1"/>
</dbReference>
<dbReference type="Pfam" id="PF10662">
    <property type="entry name" value="PduV-EutP"/>
    <property type="match status" value="1"/>
</dbReference>
<comment type="caution">
    <text evidence="2">The sequence shown here is derived from an EMBL/GenBank/DDBJ whole genome shotgun (WGS) entry which is preliminary data.</text>
</comment>
<evidence type="ECO:0000313" key="2">
    <source>
        <dbReference type="EMBL" id="TFU98654.1"/>
    </source>
</evidence>
<keyword evidence="1" id="KW-0547">Nucleotide-binding</keyword>
<sequence length="144" mass="16041">MKKIMFVGSVGVGKTTLTQRLKGLELNYYKTQAIQFYDAIIDTPGEFLQHRKYYNALTVTAAEADVIGLLVSVVDTMQTFPQGFSSLFTKPVVGVITKIDMAEDDSKIDRARQQLKQAGALQIFEISAVENKGIAALEEYLREE</sequence>
<protein>
    <submittedName>
        <fullName evidence="2">EutP/PduV family microcompartment system protein</fullName>
    </submittedName>
</protein>
<dbReference type="PANTHER" id="PTHR40453">
    <property type="entry name" value="PROTEIN YOEF"/>
    <property type="match status" value="1"/>
</dbReference>
<dbReference type="OrthoDB" id="6179at2"/>
<evidence type="ECO:0000313" key="3">
    <source>
        <dbReference type="Proteomes" id="UP000297253"/>
    </source>
</evidence>
<dbReference type="InterPro" id="IPR012381">
    <property type="entry name" value="EutP_PduV"/>
</dbReference>
<reference evidence="2 3" key="1">
    <citation type="submission" date="2019-03" db="EMBL/GenBank/DDBJ databases">
        <title>Diversity of the mouse oral microbiome.</title>
        <authorList>
            <person name="Joseph S."/>
            <person name="Aduse-Opoku J."/>
            <person name="Curtis M."/>
            <person name="Wade W."/>
            <person name="Hashim A."/>
        </authorList>
    </citation>
    <scope>NUCLEOTIDE SEQUENCE [LARGE SCALE GENOMIC DNA]</scope>
    <source>
        <strain evidence="2 3">WM131</strain>
    </source>
</reference>
<dbReference type="SUPFAM" id="SSF52540">
    <property type="entry name" value="P-loop containing nucleoside triphosphate hydrolases"/>
    <property type="match status" value="1"/>
</dbReference>
<dbReference type="NCBIfam" id="TIGR02528">
    <property type="entry name" value="EutP"/>
    <property type="match status" value="1"/>
</dbReference>